<comment type="caution">
    <text evidence="12">The sequence shown here is derived from an EMBL/GenBank/DDBJ whole genome shotgun (WGS) entry which is preliminary data.</text>
</comment>
<feature type="region of interest" description="Disordered" evidence="9">
    <location>
        <begin position="409"/>
        <end position="508"/>
    </location>
</feature>
<evidence type="ECO:0000256" key="2">
    <source>
        <dbReference type="ARBA" id="ARBA00022692"/>
    </source>
</evidence>
<sequence>MMNPTAKLALSFWFLIHSQCLLVHCLDCYVCDSKTHFECTEKFPADTNLKPVSCGNLTKASFCIKTTNLYAGEVGTKRFCSANDNGNYCKYVKQPTGDREYRSCVYTCEGDGCNSSSLPTPLSLIAILTMAIAIIFFSRLSDDNTKPTAATVNDDHDDKRELGQQERLVSLLDDGKESGELIGVTGKTAEQQQQLQQEAGNLVNILDVHDEDYLDHSMANDTTFASALDSDLGSDNNGYSALNQSKDENDSSLNLSGSLNTRLPASLVNNRDSQDDDGQNLNSNSKLNDTTSSKQLINLLESSEHSTLGHNTSDISDLTGVSQLEESVLEEPVIIATGVIQRSDDDVDEDDYYSENMHPASMSRESQYLPRSGTGDLENSTTQRFAENLAKELIEEGRNSITAETVHAAAQHREPFKEIVSETQIPRNSSQSFATRSSSIHDDSNKTSSAGGSEQKGSQDITVESSFEQPSEKRESIESVRVNQQQYSATTQTSVSSFGQPGQRRQSRQLNQLMTTTKTQVTNILTWKDPILSGLAFALGLSILISLTFSSIISVISYHLMTLIIASAGFRVYSFTMETMNQPNPLDAAFDYYLGMDLTVSPELAHEVLDSGLNIFNHYITKFKDILMVEDKINSLKFVGVLFAFTYIGAWFNGFTLVVLAYLAAFSIPKGYSLFKPQIDQAITMVEQRIPRGLLN</sequence>
<dbReference type="Gene3D" id="1.20.5.2480">
    <property type="match status" value="1"/>
</dbReference>
<proteinExistence type="predicted"/>
<feature type="compositionally biased region" description="Polar residues" evidence="9">
    <location>
        <begin position="261"/>
        <end position="271"/>
    </location>
</feature>
<evidence type="ECO:0000256" key="7">
    <source>
        <dbReference type="ARBA" id="ARBA00023180"/>
    </source>
</evidence>
<feature type="domain" description="Reticulon" evidence="11">
    <location>
        <begin position="521"/>
        <end position="696"/>
    </location>
</feature>
<dbReference type="Pfam" id="PF02453">
    <property type="entry name" value="Reticulon"/>
    <property type="match status" value="1"/>
</dbReference>
<feature type="region of interest" description="Disordered" evidence="9">
    <location>
        <begin position="238"/>
        <end position="290"/>
    </location>
</feature>
<keyword evidence="4 8" id="KW-0256">Endoplasmic reticulum</keyword>
<dbReference type="EMBL" id="JAIFTH010000669">
    <property type="protein sequence ID" value="KAG9509105.1"/>
    <property type="molecule type" value="Genomic_DNA"/>
</dbReference>
<feature type="compositionally biased region" description="Polar residues" evidence="9">
    <location>
        <begin position="446"/>
        <end position="469"/>
    </location>
</feature>
<feature type="compositionally biased region" description="Low complexity" evidence="9">
    <location>
        <begin position="251"/>
        <end position="260"/>
    </location>
</feature>
<keyword evidence="7" id="KW-0325">Glycoprotein</keyword>
<dbReference type="Proteomes" id="UP000825002">
    <property type="component" value="Unassembled WGS sequence"/>
</dbReference>
<reference evidence="12 13" key="1">
    <citation type="submission" date="2020-10" db="EMBL/GenBank/DDBJ databases">
        <authorList>
            <person name="Klimov P.B."/>
            <person name="Dyachkov S.M."/>
            <person name="Chetverikov P.E."/>
        </authorList>
    </citation>
    <scope>NUCLEOTIDE SEQUENCE [LARGE SCALE GENOMIC DNA]</scope>
    <source>
        <strain evidence="12">BMOC 18-1129-001#AD2665</strain>
        <tissue evidence="12">Entire mites</tissue>
    </source>
</reference>
<evidence type="ECO:0000256" key="3">
    <source>
        <dbReference type="ARBA" id="ARBA00022729"/>
    </source>
</evidence>
<keyword evidence="13" id="KW-1185">Reference proteome</keyword>
<dbReference type="PANTHER" id="PTHR45799">
    <property type="entry name" value="RETICULON-LIKE PROTEIN"/>
    <property type="match status" value="1"/>
</dbReference>
<feature type="region of interest" description="Disordered" evidence="9">
    <location>
        <begin position="341"/>
        <end position="379"/>
    </location>
</feature>
<evidence type="ECO:0000256" key="1">
    <source>
        <dbReference type="ARBA" id="ARBA00004477"/>
    </source>
</evidence>
<dbReference type="InterPro" id="IPR046964">
    <property type="entry name" value="RTN1-4"/>
</dbReference>
<dbReference type="InterPro" id="IPR031424">
    <property type="entry name" value="QVR-like"/>
</dbReference>
<dbReference type="CDD" id="cd23590">
    <property type="entry name" value="TFP_LU_ECD_Bou"/>
    <property type="match status" value="1"/>
</dbReference>
<evidence type="ECO:0000256" key="5">
    <source>
        <dbReference type="ARBA" id="ARBA00022989"/>
    </source>
</evidence>
<feature type="compositionally biased region" description="Basic and acidic residues" evidence="9">
    <location>
        <begin position="411"/>
        <end position="420"/>
    </location>
</feature>
<evidence type="ECO:0000313" key="12">
    <source>
        <dbReference type="EMBL" id="KAG9509105.1"/>
    </source>
</evidence>
<feature type="signal peptide" evidence="10">
    <location>
        <begin position="1"/>
        <end position="25"/>
    </location>
</feature>
<feature type="chain" id="PRO_5045514484" description="Reticulon-like protein" evidence="10">
    <location>
        <begin position="26"/>
        <end position="696"/>
    </location>
</feature>
<keyword evidence="6 8" id="KW-0472">Membrane</keyword>
<feature type="compositionally biased region" description="Polar residues" evidence="9">
    <location>
        <begin position="481"/>
        <end position="508"/>
    </location>
</feature>
<feature type="transmembrane region" description="Helical" evidence="8">
    <location>
        <begin position="531"/>
        <end position="549"/>
    </location>
</feature>
<organism evidence="12 13">
    <name type="scientific">Fragariocoptes setiger</name>
    <dbReference type="NCBI Taxonomy" id="1670756"/>
    <lineage>
        <taxon>Eukaryota</taxon>
        <taxon>Metazoa</taxon>
        <taxon>Ecdysozoa</taxon>
        <taxon>Arthropoda</taxon>
        <taxon>Chelicerata</taxon>
        <taxon>Arachnida</taxon>
        <taxon>Acari</taxon>
        <taxon>Acariformes</taxon>
        <taxon>Trombidiformes</taxon>
        <taxon>Prostigmata</taxon>
        <taxon>Eupodina</taxon>
        <taxon>Eriophyoidea</taxon>
        <taxon>Phytoptidae</taxon>
        <taxon>Fragariocoptes</taxon>
    </lineage>
</organism>
<evidence type="ECO:0000313" key="13">
    <source>
        <dbReference type="Proteomes" id="UP000825002"/>
    </source>
</evidence>
<keyword evidence="3 10" id="KW-0732">Signal</keyword>
<keyword evidence="5 8" id="KW-1133">Transmembrane helix</keyword>
<dbReference type="PANTHER" id="PTHR45799:SF2">
    <property type="entry name" value="RETICULON-LIKE PROTEIN"/>
    <property type="match status" value="1"/>
</dbReference>
<feature type="transmembrane region" description="Helical" evidence="8">
    <location>
        <begin position="638"/>
        <end position="665"/>
    </location>
</feature>
<evidence type="ECO:0000256" key="9">
    <source>
        <dbReference type="SAM" id="MobiDB-lite"/>
    </source>
</evidence>
<name>A0ABQ7S6Q7_9ACAR</name>
<feature type="compositionally biased region" description="Polar residues" evidence="9">
    <location>
        <begin position="421"/>
        <end position="438"/>
    </location>
</feature>
<evidence type="ECO:0000256" key="10">
    <source>
        <dbReference type="SAM" id="SignalP"/>
    </source>
</evidence>
<gene>
    <name evidence="12" type="primary">Rtn4</name>
    <name evidence="12" type="ORF">GZH46_02386</name>
</gene>
<evidence type="ECO:0000256" key="8">
    <source>
        <dbReference type="RuleBase" id="RU363132"/>
    </source>
</evidence>
<evidence type="ECO:0000256" key="4">
    <source>
        <dbReference type="ARBA" id="ARBA00022824"/>
    </source>
</evidence>
<dbReference type="PROSITE" id="PS50845">
    <property type="entry name" value="RETICULON"/>
    <property type="match status" value="1"/>
</dbReference>
<accession>A0ABQ7S6Q7</accession>
<feature type="compositionally biased region" description="Polar residues" evidence="9">
    <location>
        <begin position="279"/>
        <end position="290"/>
    </location>
</feature>
<keyword evidence="2 8" id="KW-0812">Transmembrane</keyword>
<dbReference type="InterPro" id="IPR003388">
    <property type="entry name" value="Reticulon"/>
</dbReference>
<evidence type="ECO:0000256" key="6">
    <source>
        <dbReference type="ARBA" id="ARBA00023136"/>
    </source>
</evidence>
<protein>
    <recommendedName>
        <fullName evidence="8">Reticulon-like protein</fullName>
    </recommendedName>
</protein>
<comment type="subcellular location">
    <subcellularLocation>
        <location evidence="1 8">Endoplasmic reticulum membrane</location>
        <topology evidence="1 8">Multi-pass membrane protein</topology>
    </subcellularLocation>
</comment>
<evidence type="ECO:0000259" key="11">
    <source>
        <dbReference type="PROSITE" id="PS50845"/>
    </source>
</evidence>
<dbReference type="Pfam" id="PF17064">
    <property type="entry name" value="QVR"/>
    <property type="match status" value="1"/>
</dbReference>